<reference evidence="1 2" key="1">
    <citation type="journal article" date="2019" name="Int. J. Syst. Evol. Microbiol.">
        <title>The Global Catalogue of Microorganisms (GCM) 10K type strain sequencing project: providing services to taxonomists for standard genome sequencing and annotation.</title>
        <authorList>
            <consortium name="The Broad Institute Genomics Platform"/>
            <consortium name="The Broad Institute Genome Sequencing Center for Infectious Disease"/>
            <person name="Wu L."/>
            <person name="Ma J."/>
        </authorList>
    </citation>
    <scope>NUCLEOTIDE SEQUENCE [LARGE SCALE GENOMIC DNA]</scope>
    <source>
        <strain evidence="1 2">JCM 14326</strain>
    </source>
</reference>
<dbReference type="InterPro" id="IPR041492">
    <property type="entry name" value="HAD_2"/>
</dbReference>
<name>A0ABN2ND17_9MICO</name>
<dbReference type="InterPro" id="IPR023198">
    <property type="entry name" value="PGP-like_dom2"/>
</dbReference>
<comment type="caution">
    <text evidence="1">The sequence shown here is derived from an EMBL/GenBank/DDBJ whole genome shotgun (WGS) entry which is preliminary data.</text>
</comment>
<dbReference type="PANTHER" id="PTHR43434:SF1">
    <property type="entry name" value="PHOSPHOGLYCOLATE PHOSPHATASE"/>
    <property type="match status" value="1"/>
</dbReference>
<dbReference type="SUPFAM" id="SSF56784">
    <property type="entry name" value="HAD-like"/>
    <property type="match status" value="1"/>
</dbReference>
<dbReference type="Gene3D" id="1.10.150.240">
    <property type="entry name" value="Putative phosphatase, domain 2"/>
    <property type="match status" value="1"/>
</dbReference>
<dbReference type="InterPro" id="IPR050155">
    <property type="entry name" value="HAD-like_hydrolase_sf"/>
</dbReference>
<dbReference type="PANTHER" id="PTHR43434">
    <property type="entry name" value="PHOSPHOGLYCOLATE PHOSPHATASE"/>
    <property type="match status" value="1"/>
</dbReference>
<evidence type="ECO:0008006" key="3">
    <source>
        <dbReference type="Google" id="ProtNLM"/>
    </source>
</evidence>
<proteinExistence type="predicted"/>
<dbReference type="RefSeq" id="WP_344102678.1">
    <property type="nucleotide sequence ID" value="NZ_BAAANL010000004.1"/>
</dbReference>
<dbReference type="EMBL" id="BAAANL010000004">
    <property type="protein sequence ID" value="GAA1863827.1"/>
    <property type="molecule type" value="Genomic_DNA"/>
</dbReference>
<dbReference type="Proteomes" id="UP001501094">
    <property type="component" value="Unassembled WGS sequence"/>
</dbReference>
<organism evidence="1 2">
    <name type="scientific">Myceligenerans crystallogenes</name>
    <dbReference type="NCBI Taxonomy" id="316335"/>
    <lineage>
        <taxon>Bacteria</taxon>
        <taxon>Bacillati</taxon>
        <taxon>Actinomycetota</taxon>
        <taxon>Actinomycetes</taxon>
        <taxon>Micrococcales</taxon>
        <taxon>Promicromonosporaceae</taxon>
        <taxon>Myceligenerans</taxon>
    </lineage>
</organism>
<keyword evidence="2" id="KW-1185">Reference proteome</keyword>
<dbReference type="Gene3D" id="3.40.50.1000">
    <property type="entry name" value="HAD superfamily/HAD-like"/>
    <property type="match status" value="1"/>
</dbReference>
<gene>
    <name evidence="1" type="ORF">GCM10009751_22290</name>
</gene>
<evidence type="ECO:0000313" key="1">
    <source>
        <dbReference type="EMBL" id="GAA1863827.1"/>
    </source>
</evidence>
<dbReference type="InterPro" id="IPR023214">
    <property type="entry name" value="HAD_sf"/>
</dbReference>
<dbReference type="InterPro" id="IPR036412">
    <property type="entry name" value="HAD-like_sf"/>
</dbReference>
<sequence length="223" mass="23828">MSDARKLLATADVVLLDFDGPVTPLMPPPANIATADAGRAVLRRHDVEMPDEIQTTSDHLAVIRWVADLGADVLSEVEDACIHAEVKAARTAVPTDGAHELLAELHRQNVPVVIVSNNAAEAIDVYLTRHRLTNYVTAVVGRPARRPDLMKPNPFEVTEALRQVSGGSARAVLIGDSVSDVEVARATAVRSIGYAKTEKRGEELEEAGADAITTTIAALLEAF</sequence>
<protein>
    <recommendedName>
        <fullName evidence="3">Phosphoglycolate phosphatase</fullName>
    </recommendedName>
</protein>
<dbReference type="Pfam" id="PF13419">
    <property type="entry name" value="HAD_2"/>
    <property type="match status" value="1"/>
</dbReference>
<accession>A0ABN2ND17</accession>
<evidence type="ECO:0000313" key="2">
    <source>
        <dbReference type="Proteomes" id="UP001501094"/>
    </source>
</evidence>